<dbReference type="AlphaFoldDB" id="A0A9D2QL83"/>
<accession>A0A9D2QL83</accession>
<gene>
    <name evidence="1" type="ORF">H9926_08970</name>
</gene>
<dbReference type="InterPro" id="IPR046143">
    <property type="entry name" value="DUF6145"/>
</dbReference>
<protein>
    <submittedName>
        <fullName evidence="1">Uncharacterized protein</fullName>
    </submittedName>
</protein>
<comment type="caution">
    <text evidence="1">The sequence shown here is derived from an EMBL/GenBank/DDBJ whole genome shotgun (WGS) entry which is preliminary data.</text>
</comment>
<organism evidence="1 2">
    <name type="scientific">Candidatus Eisenbergiella intestinigallinarum</name>
    <dbReference type="NCBI Taxonomy" id="2838549"/>
    <lineage>
        <taxon>Bacteria</taxon>
        <taxon>Bacillati</taxon>
        <taxon>Bacillota</taxon>
        <taxon>Clostridia</taxon>
        <taxon>Lachnospirales</taxon>
        <taxon>Lachnospiraceae</taxon>
        <taxon>Eisenbergiella</taxon>
    </lineage>
</organism>
<name>A0A9D2QL83_9FIRM</name>
<dbReference type="EMBL" id="DWVS01000221">
    <property type="protein sequence ID" value="HJC88132.1"/>
    <property type="molecule type" value="Genomic_DNA"/>
</dbReference>
<dbReference type="Proteomes" id="UP000823922">
    <property type="component" value="Unassembled WGS sequence"/>
</dbReference>
<dbReference type="Pfam" id="PF19642">
    <property type="entry name" value="DUF6145"/>
    <property type="match status" value="1"/>
</dbReference>
<reference evidence="1" key="2">
    <citation type="submission" date="2021-04" db="EMBL/GenBank/DDBJ databases">
        <authorList>
            <person name="Gilroy R."/>
        </authorList>
    </citation>
    <scope>NUCLEOTIDE SEQUENCE</scope>
    <source>
        <strain evidence="1">ChiBcec1-1630</strain>
    </source>
</reference>
<reference evidence="1" key="1">
    <citation type="journal article" date="2021" name="PeerJ">
        <title>Extensive microbial diversity within the chicken gut microbiome revealed by metagenomics and culture.</title>
        <authorList>
            <person name="Gilroy R."/>
            <person name="Ravi A."/>
            <person name="Getino M."/>
            <person name="Pursley I."/>
            <person name="Horton D.L."/>
            <person name="Alikhan N.F."/>
            <person name="Baker D."/>
            <person name="Gharbi K."/>
            <person name="Hall N."/>
            <person name="Watson M."/>
            <person name="Adriaenssens E.M."/>
            <person name="Foster-Nyarko E."/>
            <person name="Jarju S."/>
            <person name="Secka A."/>
            <person name="Antonio M."/>
            <person name="Oren A."/>
            <person name="Chaudhuri R.R."/>
            <person name="La Ragione R."/>
            <person name="Hildebrand F."/>
            <person name="Pallen M.J."/>
        </authorList>
    </citation>
    <scope>NUCLEOTIDE SEQUENCE</scope>
    <source>
        <strain evidence="1">ChiBcec1-1630</strain>
    </source>
</reference>
<evidence type="ECO:0000313" key="1">
    <source>
        <dbReference type="EMBL" id="HJC88132.1"/>
    </source>
</evidence>
<evidence type="ECO:0000313" key="2">
    <source>
        <dbReference type="Proteomes" id="UP000823922"/>
    </source>
</evidence>
<sequence length="132" mass="14961">MEEKKRGEQTDRRDEAGRVVLCGANSYEQKYFFNPDFKKLPQSVQDELHIICVLFTEEAGGIFTVLFEADGGVTLETQASEEDYLYDEVSAGLLLGEIRRKRKELLESLSLYYRAAVLKENVGDLLEDGGDE</sequence>
<proteinExistence type="predicted"/>